<dbReference type="AlphaFoldDB" id="A0A6G4UYK2"/>
<dbReference type="Gene3D" id="1.10.260.40">
    <property type="entry name" value="lambda repressor-like DNA-binding domains"/>
    <property type="match status" value="1"/>
</dbReference>
<dbReference type="EMBL" id="JAAKZY010000006">
    <property type="protein sequence ID" value="NGO06745.1"/>
    <property type="molecule type" value="Genomic_DNA"/>
</dbReference>
<organism evidence="2 3">
    <name type="scientific">Streptomyces scabichelini</name>
    <dbReference type="NCBI Taxonomy" id="2711217"/>
    <lineage>
        <taxon>Bacteria</taxon>
        <taxon>Bacillati</taxon>
        <taxon>Actinomycetota</taxon>
        <taxon>Actinomycetes</taxon>
        <taxon>Kitasatosporales</taxon>
        <taxon>Streptomycetaceae</taxon>
        <taxon>Streptomyces</taxon>
    </lineage>
</organism>
<name>A0A6G4UYK2_9ACTN</name>
<evidence type="ECO:0000313" key="2">
    <source>
        <dbReference type="EMBL" id="NGO06745.1"/>
    </source>
</evidence>
<dbReference type="PROSITE" id="PS50943">
    <property type="entry name" value="HTH_CROC1"/>
    <property type="match status" value="1"/>
</dbReference>
<comment type="caution">
    <text evidence="2">The sequence shown here is derived from an EMBL/GenBank/DDBJ whole genome shotgun (WGS) entry which is preliminary data.</text>
</comment>
<dbReference type="RefSeq" id="WP_165254662.1">
    <property type="nucleotide sequence ID" value="NZ_JAAKZY010000006.1"/>
</dbReference>
<feature type="domain" description="HTH cro/C1-type" evidence="1">
    <location>
        <begin position="10"/>
        <end position="63"/>
    </location>
</feature>
<reference evidence="2 3" key="1">
    <citation type="submission" date="2020-02" db="EMBL/GenBank/DDBJ databases">
        <title>Whole-genome analyses of novel actinobacteria.</title>
        <authorList>
            <person name="Sahin N."/>
            <person name="Gencbay T."/>
        </authorList>
    </citation>
    <scope>NUCLEOTIDE SEQUENCE [LARGE SCALE GENOMIC DNA]</scope>
    <source>
        <strain evidence="2 3">HC44</strain>
    </source>
</reference>
<accession>A0A6G4UYK2</accession>
<dbReference type="GO" id="GO:0003677">
    <property type="term" value="F:DNA binding"/>
    <property type="evidence" value="ECO:0007669"/>
    <property type="project" value="InterPro"/>
</dbReference>
<dbReference type="Proteomes" id="UP000472335">
    <property type="component" value="Unassembled WGS sequence"/>
</dbReference>
<keyword evidence="3" id="KW-1185">Reference proteome</keyword>
<dbReference type="CDD" id="cd00093">
    <property type="entry name" value="HTH_XRE"/>
    <property type="match status" value="1"/>
</dbReference>
<proteinExistence type="predicted"/>
<sequence>MSTTGLADNVKKYRRTAGLSQEGLAEAADLSLSTVRKAEQGGHVSMDSLAALARGLGVSTSDLFATETPKSVVGTEDEANRRYLAELRRALMPPIGLAAPLSEPGEAGEVSAIRQGVQDGHALYQADRYTSVARKLPGLLRSSEAAVATLEGEEQQHAMIARAHALLLTGKFLTQVRQYDMAYYALAEAIRLARETGQTQLATTGVVGLCWLLLRQDRFNESEQLATLTAADIEPRMSEATPARLAVWGELWLRISAASMRNNRPDVAQEARRMARTAGGSMVGEHIDFPSHWGAFGPVTAEAKAVEDLSLVGDALGVLRHSDEGPLSSKAVKNYGKLSPNNWGRHRLDVARAHVVLGSHQDAMDELIQIRHTSGEWMTHQPMARRVMFDILKTRKRTLTEEMRSMAVHLGIAG</sequence>
<dbReference type="SMART" id="SM00530">
    <property type="entry name" value="HTH_XRE"/>
    <property type="match status" value="1"/>
</dbReference>
<dbReference type="SUPFAM" id="SSF47413">
    <property type="entry name" value="lambda repressor-like DNA-binding domains"/>
    <property type="match status" value="1"/>
</dbReference>
<evidence type="ECO:0000313" key="3">
    <source>
        <dbReference type="Proteomes" id="UP000472335"/>
    </source>
</evidence>
<dbReference type="Pfam" id="PF01381">
    <property type="entry name" value="HTH_3"/>
    <property type="match status" value="1"/>
</dbReference>
<protein>
    <submittedName>
        <fullName evidence="2">Helix-turn-helix transcriptional regulator</fullName>
    </submittedName>
</protein>
<evidence type="ECO:0000259" key="1">
    <source>
        <dbReference type="PROSITE" id="PS50943"/>
    </source>
</evidence>
<dbReference type="InterPro" id="IPR001387">
    <property type="entry name" value="Cro/C1-type_HTH"/>
</dbReference>
<gene>
    <name evidence="2" type="ORF">G5C60_03460</name>
</gene>
<dbReference type="InterPro" id="IPR010982">
    <property type="entry name" value="Lambda_DNA-bd_dom_sf"/>
</dbReference>